<keyword evidence="4 6" id="KW-1133">Transmembrane helix</keyword>
<feature type="transmembrane region" description="Helical" evidence="6">
    <location>
        <begin position="100"/>
        <end position="119"/>
    </location>
</feature>
<dbReference type="InterPro" id="IPR044644">
    <property type="entry name" value="DinF-like"/>
</dbReference>
<evidence type="ECO:0000256" key="4">
    <source>
        <dbReference type="ARBA" id="ARBA00022989"/>
    </source>
</evidence>
<keyword evidence="8" id="KW-1185">Reference proteome</keyword>
<accession>A0AAD1ZT15</accession>
<sequence length="152" mass="16230">MSSGLHRSSSACIKLAKGKVGVHRRSSNWEDFGVLATTTLATSMAARQGPVPMAGHQICFQVWMALSLLNDALALAGQTLLASDYSQGNYGQASKVAYKVLQISMVMGVALAVILFSSFDALSSLFSTDSGVQKIARSGTWERKRYSGKFSS</sequence>
<dbReference type="EMBL" id="OU503048">
    <property type="protein sequence ID" value="CAI9775190.1"/>
    <property type="molecule type" value="Genomic_DNA"/>
</dbReference>
<evidence type="ECO:0000256" key="3">
    <source>
        <dbReference type="ARBA" id="ARBA00022692"/>
    </source>
</evidence>
<comment type="subcellular location">
    <subcellularLocation>
        <location evidence="1">Membrane</location>
        <topology evidence="1">Multi-pass membrane protein</topology>
    </subcellularLocation>
</comment>
<dbReference type="Proteomes" id="UP000834106">
    <property type="component" value="Chromosome 13"/>
</dbReference>
<comment type="similarity">
    <text evidence="2">Belongs to the multi antimicrobial extrusion (MATE) (TC 2.A.66.1) family.</text>
</comment>
<protein>
    <recommendedName>
        <fullName evidence="9">Protein DETOXIFICATION</fullName>
    </recommendedName>
</protein>
<evidence type="ECO:0000256" key="1">
    <source>
        <dbReference type="ARBA" id="ARBA00004141"/>
    </source>
</evidence>
<dbReference type="GO" id="GO:0042910">
    <property type="term" value="F:xenobiotic transmembrane transporter activity"/>
    <property type="evidence" value="ECO:0007669"/>
    <property type="project" value="InterPro"/>
</dbReference>
<evidence type="ECO:0000313" key="7">
    <source>
        <dbReference type="EMBL" id="CAI9775190.1"/>
    </source>
</evidence>
<evidence type="ECO:0000256" key="2">
    <source>
        <dbReference type="ARBA" id="ARBA00010199"/>
    </source>
</evidence>
<dbReference type="PANTHER" id="PTHR42893:SF46">
    <property type="entry name" value="PROTEIN DETOXIFICATION 44, CHLOROPLASTIC"/>
    <property type="match status" value="1"/>
</dbReference>
<dbReference type="PANTHER" id="PTHR42893">
    <property type="entry name" value="PROTEIN DETOXIFICATION 44, CHLOROPLASTIC-RELATED"/>
    <property type="match status" value="1"/>
</dbReference>
<dbReference type="GO" id="GO:0015297">
    <property type="term" value="F:antiporter activity"/>
    <property type="evidence" value="ECO:0007669"/>
    <property type="project" value="InterPro"/>
</dbReference>
<evidence type="ECO:0000256" key="5">
    <source>
        <dbReference type="ARBA" id="ARBA00023136"/>
    </source>
</evidence>
<evidence type="ECO:0008006" key="9">
    <source>
        <dbReference type="Google" id="ProtNLM"/>
    </source>
</evidence>
<dbReference type="InterPro" id="IPR002528">
    <property type="entry name" value="MATE_fam"/>
</dbReference>
<dbReference type="Pfam" id="PF01554">
    <property type="entry name" value="MatE"/>
    <property type="match status" value="1"/>
</dbReference>
<dbReference type="GO" id="GO:0016020">
    <property type="term" value="C:membrane"/>
    <property type="evidence" value="ECO:0007669"/>
    <property type="project" value="UniProtKB-SubCell"/>
</dbReference>
<keyword evidence="3 6" id="KW-0812">Transmembrane</keyword>
<keyword evidence="5 6" id="KW-0472">Membrane</keyword>
<evidence type="ECO:0000256" key="6">
    <source>
        <dbReference type="SAM" id="Phobius"/>
    </source>
</evidence>
<organism evidence="7 8">
    <name type="scientific">Fraxinus pennsylvanica</name>
    <dbReference type="NCBI Taxonomy" id="56036"/>
    <lineage>
        <taxon>Eukaryota</taxon>
        <taxon>Viridiplantae</taxon>
        <taxon>Streptophyta</taxon>
        <taxon>Embryophyta</taxon>
        <taxon>Tracheophyta</taxon>
        <taxon>Spermatophyta</taxon>
        <taxon>Magnoliopsida</taxon>
        <taxon>eudicotyledons</taxon>
        <taxon>Gunneridae</taxon>
        <taxon>Pentapetalae</taxon>
        <taxon>asterids</taxon>
        <taxon>lamiids</taxon>
        <taxon>Lamiales</taxon>
        <taxon>Oleaceae</taxon>
        <taxon>Oleeae</taxon>
        <taxon>Fraxinus</taxon>
    </lineage>
</organism>
<name>A0AAD1ZT15_9LAMI</name>
<gene>
    <name evidence="7" type="ORF">FPE_LOCUS22620</name>
</gene>
<dbReference type="AlphaFoldDB" id="A0AAD1ZT15"/>
<evidence type="ECO:0000313" key="8">
    <source>
        <dbReference type="Proteomes" id="UP000834106"/>
    </source>
</evidence>
<reference evidence="7" key="1">
    <citation type="submission" date="2023-05" db="EMBL/GenBank/DDBJ databases">
        <authorList>
            <person name="Huff M."/>
        </authorList>
    </citation>
    <scope>NUCLEOTIDE SEQUENCE</scope>
</reference>
<proteinExistence type="inferred from homology"/>